<dbReference type="RefSeq" id="WP_106747044.1">
    <property type="nucleotide sequence ID" value="NZ_CP027668.1"/>
</dbReference>
<proteinExistence type="predicted"/>
<keyword evidence="2" id="KW-1185">Reference proteome</keyword>
<dbReference type="PANTHER" id="PTHR30528:SF0">
    <property type="entry name" value="CYTOPLASMIC PROTEIN"/>
    <property type="match status" value="1"/>
</dbReference>
<evidence type="ECO:0000313" key="1">
    <source>
        <dbReference type="EMBL" id="AVO43714.1"/>
    </source>
</evidence>
<dbReference type="Pfam" id="PF06224">
    <property type="entry name" value="AlkZ-like"/>
    <property type="match status" value="1"/>
</dbReference>
<gene>
    <name evidence="1" type="ORF">C6569_00705</name>
</gene>
<protein>
    <submittedName>
        <fullName evidence="1">Cytoplasmic protein</fullName>
    </submittedName>
</protein>
<organism evidence="1 2">
    <name type="scientific">Phreatobacter cathodiphilus</name>
    <dbReference type="NCBI Taxonomy" id="1868589"/>
    <lineage>
        <taxon>Bacteria</taxon>
        <taxon>Pseudomonadati</taxon>
        <taxon>Pseudomonadota</taxon>
        <taxon>Alphaproteobacteria</taxon>
        <taxon>Hyphomicrobiales</taxon>
        <taxon>Phreatobacteraceae</taxon>
        <taxon>Phreatobacter</taxon>
    </lineage>
</organism>
<dbReference type="AlphaFoldDB" id="A0A2S0N6D4"/>
<dbReference type="EMBL" id="CP027668">
    <property type="protein sequence ID" value="AVO43714.1"/>
    <property type="molecule type" value="Genomic_DNA"/>
</dbReference>
<accession>A0A2S0N6D4</accession>
<dbReference type="Proteomes" id="UP000237889">
    <property type="component" value="Chromosome"/>
</dbReference>
<dbReference type="OrthoDB" id="9787207at2"/>
<name>A0A2S0N6D4_9HYPH</name>
<dbReference type="PANTHER" id="PTHR30528">
    <property type="entry name" value="CYTOPLASMIC PROTEIN"/>
    <property type="match status" value="1"/>
</dbReference>
<sequence length="410" mass="45317">MSPRPEKLSLRQARRIAVAAQGFDLAGLSRREGHTGERRHLKRMAESLGVIQIDSVNVVARAHTLPGFSRLGPYDTADLDALAYAGRRRSLFEYWGHEASYLPVGLQPLFRWRMERARRGEGIYTGLAEFGRERADLIEDVRREIADEGPKAAGELSHDHKGEGGWWGWSEGKRAIEWLFWAGVVTTATRRGAFERVYDLTERVLPRAVVEAPTPPEADAVRDLVRRSSVALGIATERCLRDYYRLGVAGTRQAVAELVASGDLVPVTVAGFRNPAYLAKEARIPRRVEARALLAPFDPLVWQRERTEALFGARIRLEIYTPADKRSHGYYVLPFLLGDTLAARVDLKADRGGSRLVVQAAHLEAGAHAAAVAEPLAAELGLMARWLGLDAVRVELRGDLAPMLQAVVAG</sequence>
<dbReference type="InterPro" id="IPR009351">
    <property type="entry name" value="AlkZ-like"/>
</dbReference>
<dbReference type="KEGG" id="phr:C6569_00705"/>
<reference evidence="1 2" key="1">
    <citation type="submission" date="2018-03" db="EMBL/GenBank/DDBJ databases">
        <title>Genome sequencing of Phreatobacter sp.</title>
        <authorList>
            <person name="Kim S.-J."/>
            <person name="Heo J."/>
            <person name="Kwon S.-W."/>
        </authorList>
    </citation>
    <scope>NUCLEOTIDE SEQUENCE [LARGE SCALE GENOMIC DNA]</scope>
    <source>
        <strain evidence="1 2">S-12</strain>
    </source>
</reference>
<evidence type="ECO:0000313" key="2">
    <source>
        <dbReference type="Proteomes" id="UP000237889"/>
    </source>
</evidence>